<comment type="subcellular location">
    <subcellularLocation>
        <location evidence="1">Cell membrane</location>
        <topology evidence="1">Multi-pass membrane protein</topology>
    </subcellularLocation>
</comment>
<dbReference type="InterPro" id="IPR002668">
    <property type="entry name" value="CNT_N_dom"/>
</dbReference>
<evidence type="ECO:0000256" key="7">
    <source>
        <dbReference type="SAM" id="MobiDB-lite"/>
    </source>
</evidence>
<feature type="domain" description="Concentrative nucleoside transporter N-terminal" evidence="9">
    <location>
        <begin position="177"/>
        <end position="249"/>
    </location>
</feature>
<protein>
    <submittedName>
        <fullName evidence="11">Solute carrier family 28 member 2</fullName>
    </submittedName>
</protein>
<dbReference type="Ensembl" id="ENSSHAT00000047944.1">
    <property type="protein sequence ID" value="ENSSHAP00000024129.1"/>
    <property type="gene ID" value="ENSSHAG00000002014.2"/>
</dbReference>
<keyword evidence="5 8" id="KW-1133">Transmembrane helix</keyword>
<evidence type="ECO:0000256" key="5">
    <source>
        <dbReference type="ARBA" id="ARBA00022989"/>
    </source>
</evidence>
<evidence type="ECO:0000256" key="4">
    <source>
        <dbReference type="ARBA" id="ARBA00022692"/>
    </source>
</evidence>
<dbReference type="GO" id="GO:0001895">
    <property type="term" value="P:retina homeostasis"/>
    <property type="evidence" value="ECO:0007669"/>
    <property type="project" value="TreeGrafter"/>
</dbReference>
<dbReference type="GO" id="GO:0005886">
    <property type="term" value="C:plasma membrane"/>
    <property type="evidence" value="ECO:0007669"/>
    <property type="project" value="UniProtKB-SubCell"/>
</dbReference>
<sequence>MEKEKEKDSISLSTKQNYQDNHGLDITGEELDNLEKTKTEDTGINLGNGSELPTFQRGSQQPFSKARQFYKTHTQLFQRILLSLLCTAYAAYVLAACILNFQRALALFVLTCLGVFYLAYSLIKKHFGKELRCGKPFGNFRQRLWLKWGLMAVAMVSLILWLILDTAQRPKQLVSFAGICMFLIILFAFSKHHFAVNWRAVFWGLMLEFALGILVIRTDPGFAAFQWLGEQIQIFLNYTVAGSSFVFGDALVRDVFAFQVLPIIVFFSCVMSILYYLGLMQWLIVKIAWFLQITLGTTATETLSVAGNIFVGMIDAASLVSASVMAAPCALALSKLIYPEVEESKFKNKEGVKLSRGNQKNILEAASSGAADSIGLIANIATNLIAFLAVLAFINAALSWLGEMVDIEGLSFQVISSYVLRPIAFMMGVDWADCPMVAEMLGIKFFLNEFVAYERLSHYKNKRLSGIEEWIRGEKQWISVRAEIITTFSLCGFANLSSMGITLGGLTSMAPKRKSDFAKLVVRALLTGACVSLVNACVAGILYVPRGAEADCTSFLDTTNFTSPSYEIYVCCRQLFQSVTLNNTGQIPFSQLWTSPNSLASCCGFYNHTVCAKNSLFA</sequence>
<reference evidence="11 12" key="1">
    <citation type="journal article" date="2011" name="Proc. Natl. Acad. Sci. U.S.A.">
        <title>Genetic diversity and population structure of the endangered marsupial Sarcophilus harrisii (Tasmanian devil).</title>
        <authorList>
            <person name="Miller W."/>
            <person name="Hayes V.M."/>
            <person name="Ratan A."/>
            <person name="Petersen D.C."/>
            <person name="Wittekindt N.E."/>
            <person name="Miller J."/>
            <person name="Walenz B."/>
            <person name="Knight J."/>
            <person name="Qi J."/>
            <person name="Zhao F."/>
            <person name="Wang Q."/>
            <person name="Bedoya-Reina O.C."/>
            <person name="Katiyar N."/>
            <person name="Tomsho L.P."/>
            <person name="Kasson L.M."/>
            <person name="Hardie R.A."/>
            <person name="Woodbridge P."/>
            <person name="Tindall E.A."/>
            <person name="Bertelsen M.F."/>
            <person name="Dixon D."/>
            <person name="Pyecroft S."/>
            <person name="Helgen K.M."/>
            <person name="Lesk A.M."/>
            <person name="Pringle T.H."/>
            <person name="Patterson N."/>
            <person name="Zhang Y."/>
            <person name="Kreiss A."/>
            <person name="Woods G.M."/>
            <person name="Jones M.E."/>
            <person name="Schuster S.C."/>
        </authorList>
    </citation>
    <scope>NUCLEOTIDE SEQUENCE [LARGE SCALE GENOMIC DNA]</scope>
</reference>
<feature type="transmembrane region" description="Helical" evidence="8">
    <location>
        <begin position="105"/>
        <end position="123"/>
    </location>
</feature>
<evidence type="ECO:0000259" key="10">
    <source>
        <dbReference type="Pfam" id="PF07662"/>
    </source>
</evidence>
<dbReference type="InterPro" id="IPR011657">
    <property type="entry name" value="CNT_C_dom"/>
</dbReference>
<keyword evidence="6 8" id="KW-0472">Membrane</keyword>
<keyword evidence="12" id="KW-1185">Reference proteome</keyword>
<evidence type="ECO:0000256" key="6">
    <source>
        <dbReference type="ARBA" id="ARBA00023136"/>
    </source>
</evidence>
<evidence type="ECO:0000256" key="2">
    <source>
        <dbReference type="ARBA" id="ARBA00009033"/>
    </source>
</evidence>
<dbReference type="AlphaFoldDB" id="A0A7N4NJ11"/>
<evidence type="ECO:0000256" key="8">
    <source>
        <dbReference type="SAM" id="Phobius"/>
    </source>
</evidence>
<dbReference type="GO" id="GO:0005415">
    <property type="term" value="F:nucleoside:sodium symporter activity"/>
    <property type="evidence" value="ECO:0007669"/>
    <property type="project" value="TreeGrafter"/>
</dbReference>
<feature type="transmembrane region" description="Helical" evidence="8">
    <location>
        <begin position="484"/>
        <end position="508"/>
    </location>
</feature>
<accession>A0A7N4NJ11</accession>
<keyword evidence="3" id="KW-1003">Cell membrane</keyword>
<feature type="compositionally biased region" description="Polar residues" evidence="7">
    <location>
        <begin position="10"/>
        <end position="20"/>
    </location>
</feature>
<dbReference type="Proteomes" id="UP000007648">
    <property type="component" value="Unassembled WGS sequence"/>
</dbReference>
<evidence type="ECO:0000313" key="11">
    <source>
        <dbReference type="Ensembl" id="ENSSHAP00000024129.1"/>
    </source>
</evidence>
<dbReference type="PANTHER" id="PTHR10590">
    <property type="entry name" value="SODIUM/NUCLEOSIDE COTRANSPORTER"/>
    <property type="match status" value="1"/>
</dbReference>
<dbReference type="GeneTree" id="ENSGT00390000016025"/>
<feature type="transmembrane region" description="Helical" evidence="8">
    <location>
        <begin position="316"/>
        <end position="338"/>
    </location>
</feature>
<dbReference type="InterPro" id="IPR008276">
    <property type="entry name" value="C_nuclsd_transpt"/>
</dbReference>
<feature type="transmembrane region" description="Helical" evidence="8">
    <location>
        <begin position="80"/>
        <end position="99"/>
    </location>
</feature>
<feature type="transmembrane region" description="Helical" evidence="8">
    <location>
        <begin position="520"/>
        <end position="544"/>
    </location>
</feature>
<dbReference type="Pfam" id="PF01773">
    <property type="entry name" value="Nucleos_tra2_N"/>
    <property type="match status" value="1"/>
</dbReference>
<reference evidence="11" key="2">
    <citation type="submission" date="2025-08" db="UniProtKB">
        <authorList>
            <consortium name="Ensembl"/>
        </authorList>
    </citation>
    <scope>IDENTIFICATION</scope>
</reference>
<organism evidence="11 12">
    <name type="scientific">Sarcophilus harrisii</name>
    <name type="common">Tasmanian devil</name>
    <name type="synonym">Sarcophilus laniarius</name>
    <dbReference type="NCBI Taxonomy" id="9305"/>
    <lineage>
        <taxon>Eukaryota</taxon>
        <taxon>Metazoa</taxon>
        <taxon>Chordata</taxon>
        <taxon>Craniata</taxon>
        <taxon>Vertebrata</taxon>
        <taxon>Euteleostomi</taxon>
        <taxon>Mammalia</taxon>
        <taxon>Metatheria</taxon>
        <taxon>Dasyuromorphia</taxon>
        <taxon>Dasyuridae</taxon>
        <taxon>Sarcophilus</taxon>
    </lineage>
</organism>
<keyword evidence="4 8" id="KW-0812">Transmembrane</keyword>
<feature type="transmembrane region" description="Helical" evidence="8">
    <location>
        <begin position="256"/>
        <end position="277"/>
    </location>
</feature>
<feature type="transmembrane region" description="Helical" evidence="8">
    <location>
        <begin position="170"/>
        <end position="189"/>
    </location>
</feature>
<feature type="transmembrane region" description="Helical" evidence="8">
    <location>
        <begin position="376"/>
        <end position="401"/>
    </location>
</feature>
<dbReference type="PANTHER" id="PTHR10590:SF11">
    <property type="entry name" value="SODIUM_NUCLEOSIDE COTRANSPORTER 2"/>
    <property type="match status" value="1"/>
</dbReference>
<proteinExistence type="inferred from homology"/>
<feature type="transmembrane region" description="Helical" evidence="8">
    <location>
        <begin position="144"/>
        <end position="164"/>
    </location>
</feature>
<evidence type="ECO:0000313" key="12">
    <source>
        <dbReference type="Proteomes" id="UP000007648"/>
    </source>
</evidence>
<dbReference type="GO" id="GO:0015211">
    <property type="term" value="F:purine nucleoside transmembrane transporter activity"/>
    <property type="evidence" value="ECO:0007669"/>
    <property type="project" value="TreeGrafter"/>
</dbReference>
<feature type="transmembrane region" description="Helical" evidence="8">
    <location>
        <begin position="289"/>
        <end position="310"/>
    </location>
</feature>
<evidence type="ECO:0000256" key="1">
    <source>
        <dbReference type="ARBA" id="ARBA00004651"/>
    </source>
</evidence>
<feature type="transmembrane region" description="Helical" evidence="8">
    <location>
        <begin position="196"/>
        <end position="216"/>
    </location>
</feature>
<gene>
    <name evidence="11" type="primary">SLC28A2</name>
</gene>
<comment type="similarity">
    <text evidence="2">Belongs to the concentrative nucleoside transporter (CNT) (TC 2.A.41) family.</text>
</comment>
<evidence type="ECO:0000256" key="3">
    <source>
        <dbReference type="ARBA" id="ARBA00022475"/>
    </source>
</evidence>
<dbReference type="Pfam" id="PF07662">
    <property type="entry name" value="Nucleos_tra2_C"/>
    <property type="match status" value="1"/>
</dbReference>
<evidence type="ECO:0000259" key="9">
    <source>
        <dbReference type="Pfam" id="PF01773"/>
    </source>
</evidence>
<feature type="region of interest" description="Disordered" evidence="7">
    <location>
        <begin position="1"/>
        <end position="24"/>
    </location>
</feature>
<reference evidence="11" key="3">
    <citation type="submission" date="2025-09" db="UniProtKB">
        <authorList>
            <consortium name="Ensembl"/>
        </authorList>
    </citation>
    <scope>IDENTIFICATION</scope>
</reference>
<name>A0A7N4NJ11_SARHA</name>
<feature type="domain" description="Concentrative nucleoside transporter C-terminal" evidence="10">
    <location>
        <begin position="319"/>
        <end position="540"/>
    </location>
</feature>